<dbReference type="SUPFAM" id="SSF46689">
    <property type="entry name" value="Homeodomain-like"/>
    <property type="match status" value="1"/>
</dbReference>
<dbReference type="InterPro" id="IPR001005">
    <property type="entry name" value="SANT/Myb"/>
</dbReference>
<dbReference type="GO" id="GO:0003677">
    <property type="term" value="F:DNA binding"/>
    <property type="evidence" value="ECO:0007669"/>
    <property type="project" value="UniProtKB-KW"/>
</dbReference>
<dbReference type="InterPro" id="IPR009057">
    <property type="entry name" value="Homeodomain-like_sf"/>
</dbReference>
<dbReference type="Pfam" id="PF00249">
    <property type="entry name" value="Myb_DNA-binding"/>
    <property type="match status" value="1"/>
</dbReference>
<reference evidence="2" key="1">
    <citation type="journal article" date="2024" name="BMC Genomics">
        <title>Functional annotation of a divergent genome using sequence and structure-based similarity.</title>
        <authorList>
            <person name="Svedberg D."/>
            <person name="Winiger R.R."/>
            <person name="Berg A."/>
            <person name="Sharma H."/>
            <person name="Tellgren-Roth C."/>
            <person name="Debrunner-Vossbrinck B.A."/>
            <person name="Vossbrinck C.R."/>
            <person name="Barandun J."/>
        </authorList>
    </citation>
    <scope>NUCLEOTIDE SEQUENCE</scope>
    <source>
        <strain evidence="2">Illinois isolate</strain>
    </source>
</reference>
<sequence length="191" mass="22669">MTALTEQEKNLELEKNYEILADEEVVDLYAYADKREGIIWTPEEIKVLKEGLEKYGKGKWKKILNSYKEDFHPLRRLRDLNDKVKIMLQLVSTKFKNRRDFWEVDKNNNPITKMGEKVIYRAKLLFEAAKKVAYTKNYTGNGNIIFRIAYEEMGKTWVHVYSAKYNRDSNLKSRIKVRKICGQSPYRKDGM</sequence>
<keyword evidence="2" id="KW-0238">DNA-binding</keyword>
<dbReference type="RefSeq" id="XP_065329965.1">
    <property type="nucleotide sequence ID" value="XM_065473893.1"/>
</dbReference>
<accession>A0AAX4JCY0</accession>
<dbReference type="AlphaFoldDB" id="A0AAX4JCY0"/>
<dbReference type="GeneID" id="90541636"/>
<gene>
    <name evidence="2" type="ORF">VNE69_06139</name>
</gene>
<name>A0AAX4JCY0_9MICR</name>
<dbReference type="EMBL" id="CP142731">
    <property type="protein sequence ID" value="WUR03820.1"/>
    <property type="molecule type" value="Genomic_DNA"/>
</dbReference>
<dbReference type="Proteomes" id="UP001334084">
    <property type="component" value="Chromosome 6"/>
</dbReference>
<evidence type="ECO:0000313" key="3">
    <source>
        <dbReference type="Proteomes" id="UP001334084"/>
    </source>
</evidence>
<keyword evidence="3" id="KW-1185">Reference proteome</keyword>
<evidence type="ECO:0000259" key="1">
    <source>
        <dbReference type="Pfam" id="PF00249"/>
    </source>
</evidence>
<proteinExistence type="predicted"/>
<dbReference type="CDD" id="cd11660">
    <property type="entry name" value="SANT_TRF"/>
    <property type="match status" value="1"/>
</dbReference>
<dbReference type="Gene3D" id="1.10.246.220">
    <property type="match status" value="1"/>
</dbReference>
<feature type="domain" description="Myb-like" evidence="1">
    <location>
        <begin position="40"/>
        <end position="66"/>
    </location>
</feature>
<organism evidence="2 3">
    <name type="scientific">Vairimorpha necatrix</name>
    <dbReference type="NCBI Taxonomy" id="6039"/>
    <lineage>
        <taxon>Eukaryota</taxon>
        <taxon>Fungi</taxon>
        <taxon>Fungi incertae sedis</taxon>
        <taxon>Microsporidia</taxon>
        <taxon>Nosematidae</taxon>
        <taxon>Vairimorpha</taxon>
    </lineage>
</organism>
<protein>
    <submittedName>
        <fullName evidence="2">Myb-like DNA-binding domain-containing protein</fullName>
    </submittedName>
</protein>
<evidence type="ECO:0000313" key="2">
    <source>
        <dbReference type="EMBL" id="WUR03820.1"/>
    </source>
</evidence>
<dbReference type="KEGG" id="vnx:VNE69_06139"/>